<reference evidence="2 3" key="1">
    <citation type="submission" date="2019-04" db="EMBL/GenBank/DDBJ databases">
        <authorList>
            <person name="Feng G."/>
            <person name="Zhang J."/>
            <person name="Zhu H."/>
        </authorList>
    </citation>
    <scope>NUCLEOTIDE SEQUENCE [LARGE SCALE GENOMIC DNA]</scope>
    <source>
        <strain evidence="2 3">9PBR-1</strain>
    </source>
</reference>
<dbReference type="OrthoDB" id="1122768at2"/>
<gene>
    <name evidence="2" type="ORF">E5K02_00015</name>
</gene>
<proteinExistence type="predicted"/>
<keyword evidence="3" id="KW-1185">Reference proteome</keyword>
<dbReference type="AlphaFoldDB" id="A0A4Z0QEL0"/>
<dbReference type="Proteomes" id="UP000298471">
    <property type="component" value="Unassembled WGS sequence"/>
</dbReference>
<dbReference type="InterPro" id="IPR025250">
    <property type="entry name" value="DUF4199"/>
</dbReference>
<keyword evidence="1" id="KW-0812">Transmembrane</keyword>
<feature type="transmembrane region" description="Helical" evidence="1">
    <location>
        <begin position="12"/>
        <end position="35"/>
    </location>
</feature>
<dbReference type="RefSeq" id="WP_135391260.1">
    <property type="nucleotide sequence ID" value="NZ_SRMB01000001.1"/>
</dbReference>
<name>A0A4Z0QEL0_9BACT</name>
<keyword evidence="1" id="KW-0472">Membrane</keyword>
<comment type="caution">
    <text evidence="2">The sequence shown here is derived from an EMBL/GenBank/DDBJ whole genome shotgun (WGS) entry which is preliminary data.</text>
</comment>
<feature type="transmembrane region" description="Helical" evidence="1">
    <location>
        <begin position="141"/>
        <end position="164"/>
    </location>
</feature>
<sequence length="173" mass="18938">MENSAAPSATSIGLRYGLLVGLIICLASFIIRLLITDPNSPINNIIYVVLIVGIILAHRDYKAQNQGFLSFGQGLGLGLLTALVAGLVTGLFSYIYAEYIDPEYMSTIIEAMRTQMETQGRSAEQIETTVGWMTKMMSGPIVIGTVLLSMLFWGLIISLITSAFTKHNRPEFE</sequence>
<accession>A0A4Z0QEL0</accession>
<dbReference type="Pfam" id="PF13858">
    <property type="entry name" value="DUF4199"/>
    <property type="match status" value="1"/>
</dbReference>
<evidence type="ECO:0000313" key="3">
    <source>
        <dbReference type="Proteomes" id="UP000298471"/>
    </source>
</evidence>
<feature type="transmembrane region" description="Helical" evidence="1">
    <location>
        <begin position="41"/>
        <end position="57"/>
    </location>
</feature>
<dbReference type="EMBL" id="SRMB01000001">
    <property type="protein sequence ID" value="TGE27886.1"/>
    <property type="molecule type" value="Genomic_DNA"/>
</dbReference>
<organism evidence="2 3">
    <name type="scientific">Hymenobacter metallicola</name>
    <dbReference type="NCBI Taxonomy" id="2563114"/>
    <lineage>
        <taxon>Bacteria</taxon>
        <taxon>Pseudomonadati</taxon>
        <taxon>Bacteroidota</taxon>
        <taxon>Cytophagia</taxon>
        <taxon>Cytophagales</taxon>
        <taxon>Hymenobacteraceae</taxon>
        <taxon>Hymenobacter</taxon>
    </lineage>
</organism>
<evidence type="ECO:0000256" key="1">
    <source>
        <dbReference type="SAM" id="Phobius"/>
    </source>
</evidence>
<feature type="transmembrane region" description="Helical" evidence="1">
    <location>
        <begin position="77"/>
        <end position="97"/>
    </location>
</feature>
<protein>
    <submittedName>
        <fullName evidence="2">DUF4199 domain-containing protein</fullName>
    </submittedName>
</protein>
<evidence type="ECO:0000313" key="2">
    <source>
        <dbReference type="EMBL" id="TGE27886.1"/>
    </source>
</evidence>
<keyword evidence="1" id="KW-1133">Transmembrane helix</keyword>